<evidence type="ECO:0000256" key="3">
    <source>
        <dbReference type="SAM" id="Phobius"/>
    </source>
</evidence>
<keyword evidence="6" id="KW-1185">Reference proteome</keyword>
<dbReference type="Gene3D" id="1.10.287.1060">
    <property type="entry name" value="ESAT-6-like"/>
    <property type="match status" value="1"/>
</dbReference>
<dbReference type="Pfam" id="PF25547">
    <property type="entry name" value="WXG100_2"/>
    <property type="match status" value="1"/>
</dbReference>
<keyword evidence="3" id="KW-1133">Transmembrane helix</keyword>
<dbReference type="InterPro" id="IPR057746">
    <property type="entry name" value="CpnT-like_N"/>
</dbReference>
<feature type="region of interest" description="Disordered" evidence="2">
    <location>
        <begin position="285"/>
        <end position="323"/>
    </location>
</feature>
<sequence>MTDVPVNPADAEPPQTFDYPGFPHFDAGQLRAAAAVWTNVANGLRSMVEATQAQILGVGDAWTGSAQAAFVAEWTTMAGGVHELCAELDSAAADVRQLADDLEEQREKVKSLLEQIGATLVIGVAVGFVTAGLGTFVTAARAAQVVNSIRLILIAVRALAVRLVLRTVGTSLKGIAARFVVNAGFEVAPQVGGNLVEDWRSNPFRDISPKDVTITSAVSLLMPFHGKGKLFFRGAANNVTAEAVIELYRDRKLDPGHLVFAGALGGISPVVGSQISKVLKGNTHANITGAGKTPKNEPDTRLPEAKLSASGQGRALSPAERDAVNKRLREIEQRYPDEFDRLSRDPDGGGRISSSSQDEARIGLDLREQKRLPEDLQRPTERGKGDFFSPSTGEYYDVKGLHSDWPPGSTPKDPDQLFPQAVDPVRNPRVAEDFVKNLESEITGRGRKVIIDTRNANIEAIDFIKGVADQKGWGGNVIWYP</sequence>
<dbReference type="RefSeq" id="WP_184952541.1">
    <property type="nucleotide sequence ID" value="NZ_BOMC01000053.1"/>
</dbReference>
<feature type="transmembrane region" description="Helical" evidence="3">
    <location>
        <begin position="116"/>
        <end position="139"/>
    </location>
</feature>
<dbReference type="InterPro" id="IPR036689">
    <property type="entry name" value="ESAT-6-like_sf"/>
</dbReference>
<dbReference type="EMBL" id="JACHMF010000001">
    <property type="protein sequence ID" value="MBB4693981.1"/>
    <property type="molecule type" value="Genomic_DNA"/>
</dbReference>
<protein>
    <submittedName>
        <fullName evidence="5">WXG100 family type VII secretion target</fullName>
    </submittedName>
</protein>
<organism evidence="5 6">
    <name type="scientific">Paractinoplanes abujensis</name>
    <dbReference type="NCBI Taxonomy" id="882441"/>
    <lineage>
        <taxon>Bacteria</taxon>
        <taxon>Bacillati</taxon>
        <taxon>Actinomycetota</taxon>
        <taxon>Actinomycetes</taxon>
        <taxon>Micromonosporales</taxon>
        <taxon>Micromonosporaceae</taxon>
        <taxon>Paractinoplanes</taxon>
    </lineage>
</organism>
<evidence type="ECO:0000256" key="1">
    <source>
        <dbReference type="SAM" id="Coils"/>
    </source>
</evidence>
<feature type="compositionally biased region" description="Basic and acidic residues" evidence="2">
    <location>
        <begin position="358"/>
        <end position="385"/>
    </location>
</feature>
<feature type="region of interest" description="Disordered" evidence="2">
    <location>
        <begin position="336"/>
        <end position="393"/>
    </location>
</feature>
<feature type="compositionally biased region" description="Basic and acidic residues" evidence="2">
    <location>
        <begin position="294"/>
        <end position="304"/>
    </location>
</feature>
<keyword evidence="3" id="KW-0812">Transmembrane</keyword>
<dbReference type="SUPFAM" id="SSF140453">
    <property type="entry name" value="EsxAB dimer-like"/>
    <property type="match status" value="1"/>
</dbReference>
<evidence type="ECO:0000259" key="4">
    <source>
        <dbReference type="Pfam" id="PF25547"/>
    </source>
</evidence>
<feature type="domain" description="Outer membrane channel protein CpnT-like N-terminal" evidence="4">
    <location>
        <begin position="22"/>
        <end position="145"/>
    </location>
</feature>
<dbReference type="AlphaFoldDB" id="A0A7W7CVX8"/>
<name>A0A7W7CVX8_9ACTN</name>
<gene>
    <name evidence="5" type="ORF">BKA14_004129</name>
</gene>
<reference evidence="5 6" key="1">
    <citation type="submission" date="2020-08" db="EMBL/GenBank/DDBJ databases">
        <title>Sequencing the genomes of 1000 actinobacteria strains.</title>
        <authorList>
            <person name="Klenk H.-P."/>
        </authorList>
    </citation>
    <scope>NUCLEOTIDE SEQUENCE [LARGE SCALE GENOMIC DNA]</scope>
    <source>
        <strain evidence="5 6">DSM 45518</strain>
    </source>
</reference>
<keyword evidence="1" id="KW-0175">Coiled coil</keyword>
<comment type="caution">
    <text evidence="5">The sequence shown here is derived from an EMBL/GenBank/DDBJ whole genome shotgun (WGS) entry which is preliminary data.</text>
</comment>
<evidence type="ECO:0000313" key="5">
    <source>
        <dbReference type="EMBL" id="MBB4693981.1"/>
    </source>
</evidence>
<accession>A0A7W7CVX8</accession>
<keyword evidence="3" id="KW-0472">Membrane</keyword>
<feature type="compositionally biased region" description="Basic and acidic residues" evidence="2">
    <location>
        <begin position="336"/>
        <end position="348"/>
    </location>
</feature>
<dbReference type="Proteomes" id="UP000542742">
    <property type="component" value="Unassembled WGS sequence"/>
</dbReference>
<proteinExistence type="predicted"/>
<evidence type="ECO:0000256" key="2">
    <source>
        <dbReference type="SAM" id="MobiDB-lite"/>
    </source>
</evidence>
<feature type="coiled-coil region" evidence="1">
    <location>
        <begin position="85"/>
        <end position="119"/>
    </location>
</feature>
<evidence type="ECO:0000313" key="6">
    <source>
        <dbReference type="Proteomes" id="UP000542742"/>
    </source>
</evidence>